<sequence length="206" mass="23616">MNLAARFSSCTATIVLNHVHSAVNMSKQCYLSTTCKLPILTSSYSKSSHANSLIPKSNARFWHYAGLVVSALVRMAAKRARDDATKTGGRNKRWENPKMAEVDRQADNHVQHLVDNMKEIVDQLNQLVLVKCTMCGCKRIKPAVSHAQDLHWQGKDQLASQIEGLVIKFQSLKTKKEKQRREERCWLQDIYKKTKHQDIWLWETQA</sequence>
<dbReference type="Proteomes" id="UP000323386">
    <property type="component" value="Unassembled WGS sequence"/>
</dbReference>
<name>A0A5C3F833_9BASI</name>
<proteinExistence type="predicted"/>
<evidence type="ECO:0000313" key="2">
    <source>
        <dbReference type="Proteomes" id="UP000323386"/>
    </source>
</evidence>
<keyword evidence="2" id="KW-1185">Reference proteome</keyword>
<protein>
    <submittedName>
        <fullName evidence="1">Uncharacterized protein</fullName>
    </submittedName>
</protein>
<reference evidence="1 2" key="1">
    <citation type="submission" date="2018-03" db="EMBL/GenBank/DDBJ databases">
        <authorList>
            <person name="Guldener U."/>
        </authorList>
    </citation>
    <scope>NUCLEOTIDE SEQUENCE [LARGE SCALE GENOMIC DNA]</scope>
    <source>
        <strain evidence="1 2">DAOM196992</strain>
    </source>
</reference>
<dbReference type="EMBL" id="OOIP01000021">
    <property type="protein sequence ID" value="SPO40613.1"/>
    <property type="molecule type" value="Genomic_DNA"/>
</dbReference>
<gene>
    <name evidence="1" type="ORF">PSFLO_06095</name>
</gene>
<dbReference type="AlphaFoldDB" id="A0A5C3F833"/>
<accession>A0A5C3F833</accession>
<organism evidence="1 2">
    <name type="scientific">Pseudozyma flocculosa</name>
    <dbReference type="NCBI Taxonomy" id="84751"/>
    <lineage>
        <taxon>Eukaryota</taxon>
        <taxon>Fungi</taxon>
        <taxon>Dikarya</taxon>
        <taxon>Basidiomycota</taxon>
        <taxon>Ustilaginomycotina</taxon>
        <taxon>Ustilaginomycetes</taxon>
        <taxon>Ustilaginales</taxon>
        <taxon>Ustilaginaceae</taxon>
        <taxon>Pseudozyma</taxon>
    </lineage>
</organism>
<evidence type="ECO:0000313" key="1">
    <source>
        <dbReference type="EMBL" id="SPO40613.1"/>
    </source>
</evidence>